<accession>A0A5C4XQQ9</accession>
<evidence type="ECO:0000313" key="3">
    <source>
        <dbReference type="Proteomes" id="UP000311605"/>
    </source>
</evidence>
<evidence type="ECO:0000259" key="1">
    <source>
        <dbReference type="Pfam" id="PF13619"/>
    </source>
</evidence>
<name>A0A5C4XQQ9_9HYPH</name>
<reference evidence="2 3" key="1">
    <citation type="submission" date="2019-06" db="EMBL/GenBank/DDBJ databases">
        <title>The draft genome of Rhizobium smilacinae PTYR-5.</title>
        <authorList>
            <person name="Liu L."/>
            <person name="Li L."/>
            <person name="Zhang X."/>
        </authorList>
    </citation>
    <scope>NUCLEOTIDE SEQUENCE [LARGE SCALE GENOMIC DNA]</scope>
    <source>
        <strain evidence="2 3">PTYR-5</strain>
    </source>
</reference>
<dbReference type="Pfam" id="PF13619">
    <property type="entry name" value="KTSC"/>
    <property type="match status" value="1"/>
</dbReference>
<organism evidence="2 3">
    <name type="scientific">Aliirhizobium smilacinae</name>
    <dbReference type="NCBI Taxonomy" id="1395944"/>
    <lineage>
        <taxon>Bacteria</taxon>
        <taxon>Pseudomonadati</taxon>
        <taxon>Pseudomonadota</taxon>
        <taxon>Alphaproteobacteria</taxon>
        <taxon>Hyphomicrobiales</taxon>
        <taxon>Rhizobiaceae</taxon>
        <taxon>Aliirhizobium</taxon>
    </lineage>
</organism>
<gene>
    <name evidence="2" type="ORF">FHP24_03145</name>
</gene>
<keyword evidence="3" id="KW-1185">Reference proteome</keyword>
<sequence length="80" mass="9237">MHSLPIYGDGGDFVMLIKLKSQLIDAVEYNEQRRMLRICLVDGSKRVFSEVPKSTVEDLISAQSPGNYYIDYIRSQFPRH</sequence>
<feature type="domain" description="KTSC" evidence="1">
    <location>
        <begin position="20"/>
        <end position="77"/>
    </location>
</feature>
<evidence type="ECO:0000313" key="2">
    <source>
        <dbReference type="EMBL" id="TNM65291.1"/>
    </source>
</evidence>
<dbReference type="OrthoDB" id="8382091at2"/>
<dbReference type="InterPro" id="IPR025309">
    <property type="entry name" value="KTSC_dom"/>
</dbReference>
<dbReference type="EMBL" id="VDMN01000001">
    <property type="protein sequence ID" value="TNM65291.1"/>
    <property type="molecule type" value="Genomic_DNA"/>
</dbReference>
<proteinExistence type="predicted"/>
<comment type="caution">
    <text evidence="2">The sequence shown here is derived from an EMBL/GenBank/DDBJ whole genome shotgun (WGS) entry which is preliminary data.</text>
</comment>
<dbReference type="AlphaFoldDB" id="A0A5C4XQQ9"/>
<dbReference type="Proteomes" id="UP000311605">
    <property type="component" value="Unassembled WGS sequence"/>
</dbReference>
<protein>
    <submittedName>
        <fullName evidence="2">KTSC domain-containing protein</fullName>
    </submittedName>
</protein>